<evidence type="ECO:0000313" key="3">
    <source>
        <dbReference type="EMBL" id="CAE0414067.1"/>
    </source>
</evidence>
<accession>A0A7S3L832</accession>
<gene>
    <name evidence="3" type="ORF">ACOF00016_LOCUS11310</name>
</gene>
<feature type="compositionally biased region" description="Polar residues" evidence="1">
    <location>
        <begin position="270"/>
        <end position="279"/>
    </location>
</feature>
<evidence type="ECO:0000256" key="1">
    <source>
        <dbReference type="SAM" id="MobiDB-lite"/>
    </source>
</evidence>
<feature type="region of interest" description="Disordered" evidence="1">
    <location>
        <begin position="23"/>
        <end position="44"/>
    </location>
</feature>
<organism evidence="3">
    <name type="scientific">Amphora coffeiformis</name>
    <dbReference type="NCBI Taxonomy" id="265554"/>
    <lineage>
        <taxon>Eukaryota</taxon>
        <taxon>Sar</taxon>
        <taxon>Stramenopiles</taxon>
        <taxon>Ochrophyta</taxon>
        <taxon>Bacillariophyta</taxon>
        <taxon>Bacillariophyceae</taxon>
        <taxon>Bacillariophycidae</taxon>
        <taxon>Thalassiophysales</taxon>
        <taxon>Catenulaceae</taxon>
        <taxon>Amphora</taxon>
    </lineage>
</organism>
<feature type="chain" id="PRO_5030572163" evidence="2">
    <location>
        <begin position="23"/>
        <end position="279"/>
    </location>
</feature>
<reference evidence="3" key="1">
    <citation type="submission" date="2021-01" db="EMBL/GenBank/DDBJ databases">
        <authorList>
            <person name="Corre E."/>
            <person name="Pelletier E."/>
            <person name="Niang G."/>
            <person name="Scheremetjew M."/>
            <person name="Finn R."/>
            <person name="Kale V."/>
            <person name="Holt S."/>
            <person name="Cochrane G."/>
            <person name="Meng A."/>
            <person name="Brown T."/>
            <person name="Cohen L."/>
        </authorList>
    </citation>
    <scope>NUCLEOTIDE SEQUENCE</scope>
    <source>
        <strain evidence="3">CCMP127</strain>
    </source>
</reference>
<name>A0A7S3L832_9STRA</name>
<sequence>MSPLRLLLILLCCSVAVPPSSAGSLRTSTTTTRSLMSASKKIEKRLKRKEKRLARRNKRRRKKAEVIAARLERIKDKPRNICPITKPVEGSSCQRNRRLPACEYEFLNAPTVSDDGSCSESIGCVPYSSCSCSLRRKNSQGTRRRKVWECSDNDFATCQGVESFNLSNACNPEAEPPTSTPTLSPVENVFQRDEEACPLQLPQNVSSCQRNPDLLECGYNYYNSPTFEENGSCVLPLQCVPEARCNCFDGKWDCWTETQRRCSGPPPPESLTSCTPNGR</sequence>
<keyword evidence="2" id="KW-0732">Signal</keyword>
<feature type="signal peptide" evidence="2">
    <location>
        <begin position="1"/>
        <end position="22"/>
    </location>
</feature>
<dbReference type="AlphaFoldDB" id="A0A7S3L832"/>
<feature type="compositionally biased region" description="Low complexity" evidence="1">
    <location>
        <begin position="23"/>
        <end position="39"/>
    </location>
</feature>
<protein>
    <submittedName>
        <fullName evidence="3">Uncharacterized protein</fullName>
    </submittedName>
</protein>
<proteinExistence type="predicted"/>
<dbReference type="EMBL" id="HBIM01014053">
    <property type="protein sequence ID" value="CAE0414067.1"/>
    <property type="molecule type" value="Transcribed_RNA"/>
</dbReference>
<feature type="region of interest" description="Disordered" evidence="1">
    <location>
        <begin position="259"/>
        <end position="279"/>
    </location>
</feature>
<evidence type="ECO:0000256" key="2">
    <source>
        <dbReference type="SAM" id="SignalP"/>
    </source>
</evidence>